<protein>
    <submittedName>
        <fullName evidence="2">Uncharacterized protein</fullName>
    </submittedName>
</protein>
<sequence>MPESSFIFITSLSISSSSKSGKNTRTVPNFSFKQQTKHNRDEGAVVKTASRQCNSQDASLGTNNACAGSPSNYRSAPTRCGVPHVPHRPSPRIRDKWAPLGQPNAVVLRSKFDATRYINCGV</sequence>
<dbReference type="Proteomes" id="UP001431783">
    <property type="component" value="Unassembled WGS sequence"/>
</dbReference>
<dbReference type="EMBL" id="JARQZJ010000002">
    <property type="protein sequence ID" value="KAK9869946.1"/>
    <property type="molecule type" value="Genomic_DNA"/>
</dbReference>
<name>A0AAW1TP49_9CUCU</name>
<evidence type="ECO:0000313" key="3">
    <source>
        <dbReference type="Proteomes" id="UP001431783"/>
    </source>
</evidence>
<accession>A0AAW1TP49</accession>
<proteinExistence type="predicted"/>
<dbReference type="AlphaFoldDB" id="A0AAW1TP49"/>
<evidence type="ECO:0000313" key="2">
    <source>
        <dbReference type="EMBL" id="KAK9869946.1"/>
    </source>
</evidence>
<comment type="caution">
    <text evidence="2">The sequence shown here is derived from an EMBL/GenBank/DDBJ whole genome shotgun (WGS) entry which is preliminary data.</text>
</comment>
<reference evidence="2 3" key="1">
    <citation type="submission" date="2023-03" db="EMBL/GenBank/DDBJ databases">
        <title>Genome insight into feeding habits of ladybird beetles.</title>
        <authorList>
            <person name="Li H.-S."/>
            <person name="Huang Y.-H."/>
            <person name="Pang H."/>
        </authorList>
    </citation>
    <scope>NUCLEOTIDE SEQUENCE [LARGE SCALE GENOMIC DNA]</scope>
    <source>
        <strain evidence="2">SYSU_2023b</strain>
        <tissue evidence="2">Whole body</tissue>
    </source>
</reference>
<organism evidence="2 3">
    <name type="scientific">Henosepilachna vigintioctopunctata</name>
    <dbReference type="NCBI Taxonomy" id="420089"/>
    <lineage>
        <taxon>Eukaryota</taxon>
        <taxon>Metazoa</taxon>
        <taxon>Ecdysozoa</taxon>
        <taxon>Arthropoda</taxon>
        <taxon>Hexapoda</taxon>
        <taxon>Insecta</taxon>
        <taxon>Pterygota</taxon>
        <taxon>Neoptera</taxon>
        <taxon>Endopterygota</taxon>
        <taxon>Coleoptera</taxon>
        <taxon>Polyphaga</taxon>
        <taxon>Cucujiformia</taxon>
        <taxon>Coccinelloidea</taxon>
        <taxon>Coccinellidae</taxon>
        <taxon>Epilachninae</taxon>
        <taxon>Epilachnini</taxon>
        <taxon>Henosepilachna</taxon>
    </lineage>
</organism>
<keyword evidence="3" id="KW-1185">Reference proteome</keyword>
<evidence type="ECO:0000256" key="1">
    <source>
        <dbReference type="SAM" id="MobiDB-lite"/>
    </source>
</evidence>
<feature type="region of interest" description="Disordered" evidence="1">
    <location>
        <begin position="76"/>
        <end position="97"/>
    </location>
</feature>
<gene>
    <name evidence="2" type="ORF">WA026_006044</name>
</gene>